<keyword evidence="2" id="KW-0472">Membrane</keyword>
<reference evidence="3 4" key="1">
    <citation type="submission" date="2019-08" db="EMBL/GenBank/DDBJ databases">
        <authorList>
            <person name="Peeters C."/>
        </authorList>
    </citation>
    <scope>NUCLEOTIDE SEQUENCE [LARGE SCALE GENOMIC DNA]</scope>
    <source>
        <strain evidence="3 4">LMG 30175</strain>
    </source>
</reference>
<keyword evidence="2" id="KW-1133">Transmembrane helix</keyword>
<sequence length="165" mass="18659">MRLGAVRRYALYLIIAALFATGTLWLYVHMTRVDDAMPSPLEPWAMKLHGAAAMGILYFAGTMLHGHMLHGWHNRRNRLAGGVTALVFGMLAVTGYGLYYFGGDAVRSVTEWGHWIAGFGTPPLLFWHIVTGRRRRQTPILSRNDRRHEAHATRHRSKPDADTRP</sequence>
<evidence type="ECO:0000256" key="2">
    <source>
        <dbReference type="SAM" id="Phobius"/>
    </source>
</evidence>
<protein>
    <recommendedName>
        <fullName evidence="5">Transmembrane protein</fullName>
    </recommendedName>
</protein>
<evidence type="ECO:0000256" key="1">
    <source>
        <dbReference type="SAM" id="MobiDB-lite"/>
    </source>
</evidence>
<accession>A0A5E4S6V7</accession>
<feature type="transmembrane region" description="Helical" evidence="2">
    <location>
        <begin position="9"/>
        <end position="28"/>
    </location>
</feature>
<proteinExistence type="predicted"/>
<feature type="compositionally biased region" description="Basic and acidic residues" evidence="1">
    <location>
        <begin position="143"/>
        <end position="165"/>
    </location>
</feature>
<evidence type="ECO:0000313" key="3">
    <source>
        <dbReference type="EMBL" id="VVD70823.1"/>
    </source>
</evidence>
<evidence type="ECO:0008006" key="5">
    <source>
        <dbReference type="Google" id="ProtNLM"/>
    </source>
</evidence>
<dbReference type="Proteomes" id="UP000414233">
    <property type="component" value="Unassembled WGS sequence"/>
</dbReference>
<feature type="transmembrane region" description="Helical" evidence="2">
    <location>
        <begin position="112"/>
        <end position="130"/>
    </location>
</feature>
<gene>
    <name evidence="3" type="ORF">PTE30175_00557</name>
</gene>
<feature type="transmembrane region" description="Helical" evidence="2">
    <location>
        <begin position="79"/>
        <end position="100"/>
    </location>
</feature>
<name>A0A5E4S6V7_9BURK</name>
<organism evidence="3 4">
    <name type="scientific">Pandoraea terrae</name>
    <dbReference type="NCBI Taxonomy" id="1537710"/>
    <lineage>
        <taxon>Bacteria</taxon>
        <taxon>Pseudomonadati</taxon>
        <taxon>Pseudomonadota</taxon>
        <taxon>Betaproteobacteria</taxon>
        <taxon>Burkholderiales</taxon>
        <taxon>Burkholderiaceae</taxon>
        <taxon>Pandoraea</taxon>
    </lineage>
</organism>
<keyword evidence="4" id="KW-1185">Reference proteome</keyword>
<dbReference type="AlphaFoldDB" id="A0A5E4S6V7"/>
<dbReference type="EMBL" id="CABPRZ010000002">
    <property type="protein sequence ID" value="VVD70823.1"/>
    <property type="molecule type" value="Genomic_DNA"/>
</dbReference>
<feature type="transmembrane region" description="Helical" evidence="2">
    <location>
        <begin position="48"/>
        <end position="67"/>
    </location>
</feature>
<evidence type="ECO:0000313" key="4">
    <source>
        <dbReference type="Proteomes" id="UP000414233"/>
    </source>
</evidence>
<feature type="region of interest" description="Disordered" evidence="1">
    <location>
        <begin position="138"/>
        <end position="165"/>
    </location>
</feature>
<keyword evidence="2" id="KW-0812">Transmembrane</keyword>